<dbReference type="AlphaFoldDB" id="A0A512T3R1"/>
<feature type="domain" description="N-acetyltransferase" evidence="1">
    <location>
        <begin position="11"/>
        <end position="150"/>
    </location>
</feature>
<dbReference type="GO" id="GO:0016747">
    <property type="term" value="F:acyltransferase activity, transferring groups other than amino-acyl groups"/>
    <property type="evidence" value="ECO:0007669"/>
    <property type="project" value="InterPro"/>
</dbReference>
<proteinExistence type="predicted"/>
<reference evidence="2 3" key="1">
    <citation type="submission" date="2019-07" db="EMBL/GenBank/DDBJ databases">
        <title>Whole genome shotgun sequence of Knoellia locipacati NBRC 109775.</title>
        <authorList>
            <person name="Hosoyama A."/>
            <person name="Uohara A."/>
            <person name="Ohji S."/>
            <person name="Ichikawa N."/>
        </authorList>
    </citation>
    <scope>NUCLEOTIDE SEQUENCE [LARGE SCALE GENOMIC DNA]</scope>
    <source>
        <strain evidence="2 3">NBRC 109775</strain>
    </source>
</reference>
<dbReference type="RefSeq" id="WP_147066388.1">
    <property type="nucleotide sequence ID" value="NZ_BAABDN010000003.1"/>
</dbReference>
<evidence type="ECO:0000313" key="3">
    <source>
        <dbReference type="Proteomes" id="UP000321793"/>
    </source>
</evidence>
<evidence type="ECO:0000313" key="2">
    <source>
        <dbReference type="EMBL" id="GEQ14865.1"/>
    </source>
</evidence>
<dbReference type="Pfam" id="PF13673">
    <property type="entry name" value="Acetyltransf_10"/>
    <property type="match status" value="1"/>
</dbReference>
<gene>
    <name evidence="2" type="primary">elaA</name>
    <name evidence="2" type="ORF">KLO01_29120</name>
</gene>
<accession>A0A512T3R1</accession>
<organism evidence="2 3">
    <name type="scientific">Knoellia locipacati</name>
    <dbReference type="NCBI Taxonomy" id="882824"/>
    <lineage>
        <taxon>Bacteria</taxon>
        <taxon>Bacillati</taxon>
        <taxon>Actinomycetota</taxon>
        <taxon>Actinomycetes</taxon>
        <taxon>Micrococcales</taxon>
        <taxon>Intrasporangiaceae</taxon>
        <taxon>Knoellia</taxon>
    </lineage>
</organism>
<dbReference type="Proteomes" id="UP000321793">
    <property type="component" value="Unassembled WGS sequence"/>
</dbReference>
<protein>
    <submittedName>
        <fullName evidence="2">ElaA protein</fullName>
    </submittedName>
</protein>
<evidence type="ECO:0000259" key="1">
    <source>
        <dbReference type="PROSITE" id="PS51186"/>
    </source>
</evidence>
<sequence length="152" mass="17004">MDQPDDDLRAQRFADLDPLVAYRLWALRSRVFVIEQKALYLDLDGRDTEPGTWHLWCADGDGAPVATLRVLDDGAVWRVGRVATDAAHRGRGLAGRLMRGVLERWGSGPVVLDAQVYLRDWYAGFGFVESGPVFEDEDGIPHVPMRREGAAR</sequence>
<dbReference type="InterPro" id="IPR000182">
    <property type="entry name" value="GNAT_dom"/>
</dbReference>
<dbReference type="Gene3D" id="3.40.630.30">
    <property type="match status" value="1"/>
</dbReference>
<dbReference type="InterPro" id="IPR016181">
    <property type="entry name" value="Acyl_CoA_acyltransferase"/>
</dbReference>
<dbReference type="SUPFAM" id="SSF55729">
    <property type="entry name" value="Acyl-CoA N-acyltransferases (Nat)"/>
    <property type="match status" value="1"/>
</dbReference>
<name>A0A512T3R1_9MICO</name>
<dbReference type="CDD" id="cd04301">
    <property type="entry name" value="NAT_SF"/>
    <property type="match status" value="1"/>
</dbReference>
<keyword evidence="3" id="KW-1185">Reference proteome</keyword>
<comment type="caution">
    <text evidence="2">The sequence shown here is derived from an EMBL/GenBank/DDBJ whole genome shotgun (WGS) entry which is preliminary data.</text>
</comment>
<dbReference type="PROSITE" id="PS51186">
    <property type="entry name" value="GNAT"/>
    <property type="match status" value="1"/>
</dbReference>
<dbReference type="EMBL" id="BKBA01000011">
    <property type="protein sequence ID" value="GEQ14865.1"/>
    <property type="molecule type" value="Genomic_DNA"/>
</dbReference>
<dbReference type="OrthoDB" id="9796171at2"/>